<proteinExistence type="predicted"/>
<evidence type="ECO:0000313" key="2">
    <source>
        <dbReference type="Proteomes" id="UP000636888"/>
    </source>
</evidence>
<keyword evidence="2" id="KW-1185">Reference proteome</keyword>
<protein>
    <submittedName>
        <fullName evidence="1">SIR2 family protein</fullName>
    </submittedName>
</protein>
<dbReference type="RefSeq" id="WP_199383005.1">
    <property type="nucleotide sequence ID" value="NZ_JAEMHM010000004.1"/>
</dbReference>
<name>A0A8J7JKT0_9BACT</name>
<dbReference type="AlphaFoldDB" id="A0A8J7JKT0"/>
<comment type="caution">
    <text evidence="1">The sequence shown here is derived from an EMBL/GenBank/DDBJ whole genome shotgun (WGS) entry which is preliminary data.</text>
</comment>
<organism evidence="1 2">
    <name type="scientific">Geomesophilobacter sediminis</name>
    <dbReference type="NCBI Taxonomy" id="2798584"/>
    <lineage>
        <taxon>Bacteria</taxon>
        <taxon>Pseudomonadati</taxon>
        <taxon>Thermodesulfobacteriota</taxon>
        <taxon>Desulfuromonadia</taxon>
        <taxon>Geobacterales</taxon>
        <taxon>Geobacteraceae</taxon>
        <taxon>Geomesophilobacter</taxon>
    </lineage>
</organism>
<dbReference type="Proteomes" id="UP000636888">
    <property type="component" value="Unassembled WGS sequence"/>
</dbReference>
<dbReference type="Pfam" id="PF13289">
    <property type="entry name" value="SIR2_2"/>
    <property type="match status" value="1"/>
</dbReference>
<sequence length="390" mass="43471">METTYLLGAGASIEAGIPATLQMAKLIHESARNDKRICTAIETAVGGLHFHRSVAGKPFGGVDVESLYAILKILGERHNNILGPFVGSWSHTVTAADRPKLGDASDSICRALEDAISHAGDRSEVFHDIRKVREGLEEALVAASGASGSVFMEAAAFVLRQVLQLTQVKEDDQVSYLLPFILQAQRKPLWIASLNYDDVIETAAKRVGIPVDRGLNKDSPTVSFSQHSRICLAKLHGSRDWKLSPDGVIPNSIISWNEEPCMIFGLGNKLTVKGPYLDLLFAFRSRLEKTDELQVCGYSFRDEHVNHIILNWLIYDRRRRLVVADPGLDARRVQEELFINKKSYYIQYHDKMPRNEQIAVCQLKASQWVADQLSRCKKEEGAALNIHGIE</sequence>
<evidence type="ECO:0000313" key="1">
    <source>
        <dbReference type="EMBL" id="MBJ6724160.1"/>
    </source>
</evidence>
<reference evidence="1" key="1">
    <citation type="submission" date="2020-12" db="EMBL/GenBank/DDBJ databases">
        <title>Geomonas sp. Red875, isolated from river sediment.</title>
        <authorList>
            <person name="Xu Z."/>
            <person name="Zhang Z."/>
            <person name="Masuda Y."/>
            <person name="Itoh H."/>
            <person name="Senoo K."/>
        </authorList>
    </citation>
    <scope>NUCLEOTIDE SEQUENCE</scope>
    <source>
        <strain evidence="1">Red875</strain>
    </source>
</reference>
<accession>A0A8J7JKT0</accession>
<gene>
    <name evidence="1" type="ORF">JFN93_05515</name>
</gene>
<dbReference type="EMBL" id="JAEMHM010000004">
    <property type="protein sequence ID" value="MBJ6724160.1"/>
    <property type="molecule type" value="Genomic_DNA"/>
</dbReference>